<keyword evidence="1" id="KW-1133">Transmembrane helix</keyword>
<reference evidence="2" key="1">
    <citation type="submission" date="2020-11" db="EMBL/GenBank/DDBJ databases">
        <authorList>
            <person name="Tran Van P."/>
        </authorList>
    </citation>
    <scope>NUCLEOTIDE SEQUENCE</scope>
</reference>
<feature type="transmembrane region" description="Helical" evidence="1">
    <location>
        <begin position="20"/>
        <end position="44"/>
    </location>
</feature>
<evidence type="ECO:0000256" key="1">
    <source>
        <dbReference type="SAM" id="Phobius"/>
    </source>
</evidence>
<organism evidence="2">
    <name type="scientific">Oppiella nova</name>
    <dbReference type="NCBI Taxonomy" id="334625"/>
    <lineage>
        <taxon>Eukaryota</taxon>
        <taxon>Metazoa</taxon>
        <taxon>Ecdysozoa</taxon>
        <taxon>Arthropoda</taxon>
        <taxon>Chelicerata</taxon>
        <taxon>Arachnida</taxon>
        <taxon>Acari</taxon>
        <taxon>Acariformes</taxon>
        <taxon>Sarcoptiformes</taxon>
        <taxon>Oribatida</taxon>
        <taxon>Brachypylina</taxon>
        <taxon>Oppioidea</taxon>
        <taxon>Oppiidae</taxon>
        <taxon>Oppiella</taxon>
    </lineage>
</organism>
<keyword evidence="1" id="KW-0472">Membrane</keyword>
<keyword evidence="3" id="KW-1185">Reference proteome</keyword>
<accession>A0A7R9MQZ0</accession>
<dbReference type="Proteomes" id="UP000728032">
    <property type="component" value="Unassembled WGS sequence"/>
</dbReference>
<keyword evidence="1" id="KW-0812">Transmembrane</keyword>
<dbReference type="EMBL" id="CAJPVJ010041279">
    <property type="protein sequence ID" value="CAG2181957.1"/>
    <property type="molecule type" value="Genomic_DNA"/>
</dbReference>
<feature type="non-terminal residue" evidence="2">
    <location>
        <position position="61"/>
    </location>
</feature>
<dbReference type="EMBL" id="OC956104">
    <property type="protein sequence ID" value="CAD7664820.1"/>
    <property type="molecule type" value="Genomic_DNA"/>
</dbReference>
<protein>
    <submittedName>
        <fullName evidence="2">Uncharacterized protein</fullName>
    </submittedName>
</protein>
<name>A0A7R9MQZ0_9ACAR</name>
<dbReference type="OrthoDB" id="331948at2759"/>
<proteinExistence type="predicted"/>
<evidence type="ECO:0000313" key="2">
    <source>
        <dbReference type="EMBL" id="CAD7664820.1"/>
    </source>
</evidence>
<evidence type="ECO:0000313" key="3">
    <source>
        <dbReference type="Proteomes" id="UP000728032"/>
    </source>
</evidence>
<sequence length="61" mass="7195">MSSQMRDLHNRCFGGRYWFVRDVCGIICALFTYGLLLFAEYVVIEVIIIPEQNLIYKTINF</sequence>
<gene>
    <name evidence="2" type="ORF">ONB1V03_LOCUS21378</name>
</gene>
<dbReference type="AlphaFoldDB" id="A0A7R9MQZ0"/>